<dbReference type="Proteomes" id="UP000887013">
    <property type="component" value="Unassembled WGS sequence"/>
</dbReference>
<sequence>MVFATDMLRKIEVYAEFLKSLVRIWESEKNLEYHILENFLHSQLQELQPHVFLQQDRSQPHLACQAFYRKMDCEKQYNTLVNHITCYDAA</sequence>
<dbReference type="EMBL" id="BMAW01054738">
    <property type="protein sequence ID" value="GFS97764.1"/>
    <property type="molecule type" value="Genomic_DNA"/>
</dbReference>
<accession>A0A8X6N7A6</accession>
<gene>
    <name evidence="1" type="ORF">NPIL_497141</name>
</gene>
<comment type="caution">
    <text evidence="1">The sequence shown here is derived from an EMBL/GenBank/DDBJ whole genome shotgun (WGS) entry which is preliminary data.</text>
</comment>
<organism evidence="1 2">
    <name type="scientific">Nephila pilipes</name>
    <name type="common">Giant wood spider</name>
    <name type="synonym">Nephila maculata</name>
    <dbReference type="NCBI Taxonomy" id="299642"/>
    <lineage>
        <taxon>Eukaryota</taxon>
        <taxon>Metazoa</taxon>
        <taxon>Ecdysozoa</taxon>
        <taxon>Arthropoda</taxon>
        <taxon>Chelicerata</taxon>
        <taxon>Arachnida</taxon>
        <taxon>Araneae</taxon>
        <taxon>Araneomorphae</taxon>
        <taxon>Entelegynae</taxon>
        <taxon>Araneoidea</taxon>
        <taxon>Nephilidae</taxon>
        <taxon>Nephila</taxon>
    </lineage>
</organism>
<protein>
    <submittedName>
        <fullName evidence="1">Uncharacterized protein</fullName>
    </submittedName>
</protein>
<keyword evidence="2" id="KW-1185">Reference proteome</keyword>
<name>A0A8X6N7A6_NEPPI</name>
<evidence type="ECO:0000313" key="2">
    <source>
        <dbReference type="Proteomes" id="UP000887013"/>
    </source>
</evidence>
<proteinExistence type="predicted"/>
<reference evidence="1" key="1">
    <citation type="submission" date="2020-08" db="EMBL/GenBank/DDBJ databases">
        <title>Multicomponent nature underlies the extraordinary mechanical properties of spider dragline silk.</title>
        <authorList>
            <person name="Kono N."/>
            <person name="Nakamura H."/>
            <person name="Mori M."/>
            <person name="Yoshida Y."/>
            <person name="Ohtoshi R."/>
            <person name="Malay A.D."/>
            <person name="Moran D.A.P."/>
            <person name="Tomita M."/>
            <person name="Numata K."/>
            <person name="Arakawa K."/>
        </authorList>
    </citation>
    <scope>NUCLEOTIDE SEQUENCE</scope>
</reference>
<dbReference type="AlphaFoldDB" id="A0A8X6N7A6"/>
<evidence type="ECO:0000313" key="1">
    <source>
        <dbReference type="EMBL" id="GFS97764.1"/>
    </source>
</evidence>